<dbReference type="NCBIfam" id="TIGR00125">
    <property type="entry name" value="cyt_tran_rel"/>
    <property type="match status" value="1"/>
</dbReference>
<dbReference type="InterPro" id="IPR005248">
    <property type="entry name" value="NadD/NMNAT"/>
</dbReference>
<dbReference type="PANTHER" id="PTHR39321">
    <property type="entry name" value="NICOTINATE-NUCLEOTIDE ADENYLYLTRANSFERASE-RELATED"/>
    <property type="match status" value="1"/>
</dbReference>
<keyword evidence="3 10" id="KW-0662">Pyridine nucleotide biosynthesis</keyword>
<proteinExistence type="inferred from homology"/>
<name>A0A388TLD1_9BACT</name>
<dbReference type="HAMAP" id="MF_00244">
    <property type="entry name" value="NaMN_adenylyltr"/>
    <property type="match status" value="1"/>
</dbReference>
<evidence type="ECO:0000256" key="10">
    <source>
        <dbReference type="HAMAP-Rule" id="MF_00244"/>
    </source>
</evidence>
<evidence type="ECO:0000256" key="1">
    <source>
        <dbReference type="ARBA" id="ARBA00002324"/>
    </source>
</evidence>
<keyword evidence="5 10" id="KW-0548">Nucleotidyltransferase</keyword>
<dbReference type="SUPFAM" id="SSF52374">
    <property type="entry name" value="Nucleotidylyl transferase"/>
    <property type="match status" value="1"/>
</dbReference>
<dbReference type="GO" id="GO:0009435">
    <property type="term" value="P:NAD+ biosynthetic process"/>
    <property type="evidence" value="ECO:0007669"/>
    <property type="project" value="UniProtKB-UniRule"/>
</dbReference>
<dbReference type="InterPro" id="IPR004821">
    <property type="entry name" value="Cyt_trans-like"/>
</dbReference>
<comment type="similarity">
    <text evidence="10">Belongs to the NadD family.</text>
</comment>
<comment type="function">
    <text evidence="1 10">Catalyzes the reversible adenylation of nicotinate mononucleotide (NaMN) to nicotinic acid adenine dinucleotide (NaAD).</text>
</comment>
<evidence type="ECO:0000313" key="13">
    <source>
        <dbReference type="Proteomes" id="UP000282196"/>
    </source>
</evidence>
<protein>
    <recommendedName>
        <fullName evidence="10">Probable nicotinate-nucleotide adenylyltransferase</fullName>
        <ecNumber evidence="10">2.7.7.18</ecNumber>
    </recommendedName>
    <alternativeName>
        <fullName evidence="10">Deamido-NAD(+) diphosphorylase</fullName>
    </alternativeName>
    <alternativeName>
        <fullName evidence="10">Deamido-NAD(+) pyrophosphorylase</fullName>
    </alternativeName>
    <alternativeName>
        <fullName evidence="10">Nicotinate mononucleotide adenylyltransferase</fullName>
        <shortName evidence="10">NaMN adenylyltransferase</shortName>
    </alternativeName>
</protein>
<evidence type="ECO:0000256" key="9">
    <source>
        <dbReference type="ARBA" id="ARBA00048721"/>
    </source>
</evidence>
<dbReference type="EMBL" id="BGZP01000003">
    <property type="protein sequence ID" value="GBR77504.1"/>
    <property type="molecule type" value="Genomic_DNA"/>
</dbReference>
<comment type="pathway">
    <text evidence="2 10">Cofactor biosynthesis; NAD(+) biosynthesis; deamido-NAD(+) from nicotinate D-ribonucleotide: step 1/1.</text>
</comment>
<organism evidence="12 13">
    <name type="scientific">Candidatus Termititenax dinenymphae</name>
    <dbReference type="NCBI Taxonomy" id="2218523"/>
    <lineage>
        <taxon>Bacteria</taxon>
        <taxon>Bacillati</taxon>
        <taxon>Candidatus Margulisiibacteriota</taxon>
        <taxon>Candidatus Termititenacia</taxon>
        <taxon>Candidatus Termititenacales</taxon>
        <taxon>Candidatus Termititenacaceae</taxon>
        <taxon>Candidatus Termititenax</taxon>
    </lineage>
</organism>
<evidence type="ECO:0000259" key="11">
    <source>
        <dbReference type="Pfam" id="PF01467"/>
    </source>
</evidence>
<evidence type="ECO:0000256" key="4">
    <source>
        <dbReference type="ARBA" id="ARBA00022679"/>
    </source>
</evidence>
<evidence type="ECO:0000313" key="12">
    <source>
        <dbReference type="EMBL" id="GBR77504.1"/>
    </source>
</evidence>
<evidence type="ECO:0000256" key="5">
    <source>
        <dbReference type="ARBA" id="ARBA00022695"/>
    </source>
</evidence>
<feature type="domain" description="Cytidyltransferase-like" evidence="11">
    <location>
        <begin position="7"/>
        <end position="174"/>
    </location>
</feature>
<dbReference type="GO" id="GO:0005524">
    <property type="term" value="F:ATP binding"/>
    <property type="evidence" value="ECO:0007669"/>
    <property type="project" value="UniProtKB-KW"/>
</dbReference>
<evidence type="ECO:0000256" key="6">
    <source>
        <dbReference type="ARBA" id="ARBA00022741"/>
    </source>
</evidence>
<comment type="caution">
    <text evidence="12">The sequence shown here is derived from an EMBL/GenBank/DDBJ whole genome shotgun (WGS) entry which is preliminary data.</text>
</comment>
<evidence type="ECO:0000256" key="8">
    <source>
        <dbReference type="ARBA" id="ARBA00023027"/>
    </source>
</evidence>
<dbReference type="UniPathway" id="UPA00253">
    <property type="reaction ID" value="UER00332"/>
</dbReference>
<dbReference type="AlphaFoldDB" id="A0A388TLD1"/>
<dbReference type="GO" id="GO:0004515">
    <property type="term" value="F:nicotinate-nucleotide adenylyltransferase activity"/>
    <property type="evidence" value="ECO:0007669"/>
    <property type="project" value="UniProtKB-UniRule"/>
</dbReference>
<evidence type="ECO:0000256" key="3">
    <source>
        <dbReference type="ARBA" id="ARBA00022642"/>
    </source>
</evidence>
<dbReference type="NCBIfam" id="TIGR00482">
    <property type="entry name" value="nicotinate (nicotinamide) nucleotide adenylyltransferase"/>
    <property type="match status" value="1"/>
</dbReference>
<sequence length="178" mass="20478">MAKKFGILGGAFDPIHQGHIHIAELARQELALDKVYFLPLGIAVHKDQPQHSAEQRLKLIRNALETQKNFAVLTLDIERNSPSYAVDTLTELKKQPDFTDADLYYIIGIDAFEQIFTWKDPAKLFTLVRFVVVFRPGYNFFRIEQMFAERESFLDQIYLIEDSGVNVSSTQIREQAVD</sequence>
<dbReference type="EC" id="2.7.7.18" evidence="10"/>
<keyword evidence="8 10" id="KW-0520">NAD</keyword>
<accession>A0A388TLD1</accession>
<keyword evidence="13" id="KW-1185">Reference proteome</keyword>
<keyword evidence="6 10" id="KW-0547">Nucleotide-binding</keyword>
<keyword evidence="7 10" id="KW-0067">ATP-binding</keyword>
<dbReference type="Gene3D" id="3.40.50.620">
    <property type="entry name" value="HUPs"/>
    <property type="match status" value="1"/>
</dbReference>
<dbReference type="PANTHER" id="PTHR39321:SF3">
    <property type="entry name" value="PHOSPHOPANTETHEINE ADENYLYLTRANSFERASE"/>
    <property type="match status" value="1"/>
</dbReference>
<dbReference type="CDD" id="cd02165">
    <property type="entry name" value="NMNAT"/>
    <property type="match status" value="1"/>
</dbReference>
<evidence type="ECO:0000256" key="7">
    <source>
        <dbReference type="ARBA" id="ARBA00022840"/>
    </source>
</evidence>
<dbReference type="Pfam" id="PF01467">
    <property type="entry name" value="CTP_transf_like"/>
    <property type="match status" value="1"/>
</dbReference>
<evidence type="ECO:0000256" key="2">
    <source>
        <dbReference type="ARBA" id="ARBA00005019"/>
    </source>
</evidence>
<comment type="catalytic activity">
    <reaction evidence="9 10">
        <text>nicotinate beta-D-ribonucleotide + ATP + H(+) = deamido-NAD(+) + diphosphate</text>
        <dbReference type="Rhea" id="RHEA:22860"/>
        <dbReference type="ChEBI" id="CHEBI:15378"/>
        <dbReference type="ChEBI" id="CHEBI:30616"/>
        <dbReference type="ChEBI" id="CHEBI:33019"/>
        <dbReference type="ChEBI" id="CHEBI:57502"/>
        <dbReference type="ChEBI" id="CHEBI:58437"/>
        <dbReference type="EC" id="2.7.7.18"/>
    </reaction>
</comment>
<dbReference type="InterPro" id="IPR014729">
    <property type="entry name" value="Rossmann-like_a/b/a_fold"/>
</dbReference>
<gene>
    <name evidence="10 12" type="primary">nadD</name>
    <name evidence="12" type="ORF">RDn1_163</name>
</gene>
<keyword evidence="4 10" id="KW-0808">Transferase</keyword>
<dbReference type="Proteomes" id="UP000282196">
    <property type="component" value="Unassembled WGS sequence"/>
</dbReference>
<dbReference type="NCBIfam" id="NF000840">
    <property type="entry name" value="PRK00071.1-3"/>
    <property type="match status" value="1"/>
</dbReference>
<reference evidence="12 13" key="1">
    <citation type="journal article" date="2019" name="ISME J.">
        <title>Genome analyses of uncultured TG2/ZB3 bacteria in 'Margulisbacteria' specifically attached to ectosymbiotic spirochetes of protists in the termite gut.</title>
        <authorList>
            <person name="Utami Y.D."/>
            <person name="Kuwahara H."/>
            <person name="Igai K."/>
            <person name="Murakami T."/>
            <person name="Sugaya K."/>
            <person name="Morikawa T."/>
            <person name="Nagura Y."/>
            <person name="Yuki M."/>
            <person name="Deevong P."/>
            <person name="Inoue T."/>
            <person name="Kihara K."/>
            <person name="Lo N."/>
            <person name="Yamada A."/>
            <person name="Ohkuma M."/>
            <person name="Hongoh Y."/>
        </authorList>
    </citation>
    <scope>NUCLEOTIDE SEQUENCE [LARGE SCALE GENOMIC DNA]</scope>
    <source>
        <strain evidence="12">RsDinE6-01</strain>
    </source>
</reference>